<dbReference type="EMBL" id="MPJW01000251">
    <property type="protein sequence ID" value="OLU36848.1"/>
    <property type="molecule type" value="Genomic_DNA"/>
</dbReference>
<dbReference type="RefSeq" id="WP_075820924.1">
    <property type="nucleotide sequence ID" value="NZ_CAPFLH010000229.1"/>
</dbReference>
<feature type="compositionally biased region" description="Acidic residues" evidence="1">
    <location>
        <begin position="604"/>
        <end position="617"/>
    </location>
</feature>
<feature type="compositionally biased region" description="Pro residues" evidence="1">
    <location>
        <begin position="113"/>
        <end position="136"/>
    </location>
</feature>
<dbReference type="InterPro" id="IPR038765">
    <property type="entry name" value="Papain-like_cys_pep_sf"/>
</dbReference>
<comment type="caution">
    <text evidence="4">The sequence shown here is derived from an EMBL/GenBank/DDBJ whole genome shotgun (WGS) entry which is preliminary data.</text>
</comment>
<keyword evidence="5" id="KW-1185">Reference proteome</keyword>
<feature type="compositionally biased region" description="Basic and acidic residues" evidence="1">
    <location>
        <begin position="539"/>
        <end position="552"/>
    </location>
</feature>
<feature type="region of interest" description="Disordered" evidence="1">
    <location>
        <begin position="113"/>
        <end position="276"/>
    </location>
</feature>
<proteinExistence type="predicted"/>
<feature type="compositionally biased region" description="Acidic residues" evidence="1">
    <location>
        <begin position="526"/>
        <end position="538"/>
    </location>
</feature>
<dbReference type="Proteomes" id="UP000186341">
    <property type="component" value="Unassembled WGS sequence"/>
</dbReference>
<dbReference type="Gene3D" id="3.90.1720.10">
    <property type="entry name" value="endopeptidase domain like (from Nostoc punctiforme)"/>
    <property type="match status" value="1"/>
</dbReference>
<feature type="compositionally biased region" description="Acidic residues" evidence="1">
    <location>
        <begin position="492"/>
        <end position="517"/>
    </location>
</feature>
<organism evidence="4 5">
    <name type="scientific">Ileibacterium valens</name>
    <dbReference type="NCBI Taxonomy" id="1862668"/>
    <lineage>
        <taxon>Bacteria</taxon>
        <taxon>Bacillati</taxon>
        <taxon>Bacillota</taxon>
        <taxon>Erysipelotrichia</taxon>
        <taxon>Erysipelotrichales</taxon>
        <taxon>Erysipelotrichaceae</taxon>
        <taxon>Ileibacterium</taxon>
    </lineage>
</organism>
<protein>
    <recommendedName>
        <fullName evidence="3">Peptidase C51 domain-containing protein</fullName>
    </recommendedName>
</protein>
<dbReference type="GO" id="GO:0019843">
    <property type="term" value="F:rRNA binding"/>
    <property type="evidence" value="ECO:0007669"/>
    <property type="project" value="TreeGrafter"/>
</dbReference>
<dbReference type="InterPro" id="IPR045112">
    <property type="entry name" value="PPAN-like"/>
</dbReference>
<accession>A0A1U7NDB3</accession>
<dbReference type="SUPFAM" id="SSF54001">
    <property type="entry name" value="Cysteine proteinases"/>
    <property type="match status" value="1"/>
</dbReference>
<sequence>MRKKRILFCTALLAAATSISAISLPVSAQTRKEITSTDSINSWNMDGPESLFAYKFYLTSDAATQQLILQTWPDIAERAVRYSNSLTYETCSQDILNLLSWLAQYDGRINVPTAPPPPPVVEEVPTPAPPDTPEQPETPEPENPDPETPEKPGDDTQNPEKPDDSQKPDSPEKPGESDKPENPGDSEKPDNPNDPEKPDGSEKPENPSNPENPDNPDDDDKKDETDDNKKPEDEGNKPGTSEEEGGVKPEGENKPVVSDKTEEDQIKDIEDKKTDGEIDQITPASQENAEYVPLTFGGFSYRSKNRKIKATEIGGWYNSEPDFNNASAWKGSSSAYNTPGLWGQCTWFAWARFYEIYGFNPGFTGNGNVCVNQLLGTHPDKFERATKPKAGSVFSSDMAHNHVGIVLDVNPITGMLLIQEGNLDGVSNPNWNVAIQDYRTVELSLNDLRALYGNVVFANPIEGRVKAVSQAAKPKLNESTIDEIQEKIADIVPEDEPEEMVEEPVDEADKEINDETNNENVIEKDSENDDQTIVEAEDKEAIDKEAVDKEMNTENSEAEDQENKDDSKTDQDKDESESSSESVKEDSEDLKEDKDKTKENGEDTDKEDADQDDPDKEDSDHGDASEDQDHDDTSSKAENKTSSDRETRKKDSRSSARKSSARNSKLFLKTDQVQIPDHRSLLRR</sequence>
<keyword evidence="2" id="KW-0732">Signal</keyword>
<dbReference type="Pfam" id="PF05257">
    <property type="entry name" value="CHAP"/>
    <property type="match status" value="1"/>
</dbReference>
<feature type="domain" description="Peptidase C51" evidence="3">
    <location>
        <begin position="320"/>
        <end position="459"/>
    </location>
</feature>
<feature type="compositionally biased region" description="Basic and acidic residues" evidence="1">
    <location>
        <begin position="245"/>
        <end position="276"/>
    </location>
</feature>
<dbReference type="GO" id="GO:0000027">
    <property type="term" value="P:ribosomal large subunit assembly"/>
    <property type="evidence" value="ECO:0007669"/>
    <property type="project" value="TreeGrafter"/>
</dbReference>
<name>A0A1U7NDB3_9FIRM</name>
<evidence type="ECO:0000256" key="2">
    <source>
        <dbReference type="SAM" id="SignalP"/>
    </source>
</evidence>
<gene>
    <name evidence="4" type="ORF">BO222_11550</name>
</gene>
<feature type="compositionally biased region" description="Basic and acidic residues" evidence="1">
    <location>
        <begin position="148"/>
        <end position="205"/>
    </location>
</feature>
<dbReference type="OrthoDB" id="9812962at2"/>
<feature type="compositionally biased region" description="Acidic residues" evidence="1">
    <location>
        <begin position="137"/>
        <end position="147"/>
    </location>
</feature>
<feature type="compositionally biased region" description="Basic and acidic residues" evidence="1">
    <location>
        <begin position="222"/>
        <end position="236"/>
    </location>
</feature>
<dbReference type="AlphaFoldDB" id="A0A1U7NDB3"/>
<dbReference type="GO" id="GO:0030687">
    <property type="term" value="C:preribosome, large subunit precursor"/>
    <property type="evidence" value="ECO:0007669"/>
    <property type="project" value="TreeGrafter"/>
</dbReference>
<dbReference type="InterPro" id="IPR007921">
    <property type="entry name" value="CHAP_dom"/>
</dbReference>
<dbReference type="PANTHER" id="PTHR12661:SF5">
    <property type="entry name" value="SUPPRESSOR OF SWI4 1 HOMOLOG"/>
    <property type="match status" value="1"/>
</dbReference>
<feature type="compositionally biased region" description="Basic and acidic residues" evidence="1">
    <location>
        <begin position="631"/>
        <end position="654"/>
    </location>
</feature>
<feature type="signal peptide" evidence="2">
    <location>
        <begin position="1"/>
        <end position="28"/>
    </location>
</feature>
<evidence type="ECO:0000313" key="4">
    <source>
        <dbReference type="EMBL" id="OLU36848.1"/>
    </source>
</evidence>
<evidence type="ECO:0000256" key="1">
    <source>
        <dbReference type="SAM" id="MobiDB-lite"/>
    </source>
</evidence>
<dbReference type="PROSITE" id="PS50911">
    <property type="entry name" value="CHAP"/>
    <property type="match status" value="1"/>
</dbReference>
<reference evidence="4 5" key="1">
    <citation type="submission" date="2016-11" db="EMBL/GenBank/DDBJ databases">
        <title>Description of two novel members of the family Erysipelotrichaceae: Ileibacterium lipovorans gen. nov., sp. nov. and Dubosiella newyorkensis, gen. nov., sp. nov.</title>
        <authorList>
            <person name="Cox L.M."/>
            <person name="Sohn J."/>
            <person name="Tyrrell K.L."/>
            <person name="Citron D.M."/>
            <person name="Lawson P.A."/>
            <person name="Patel N.B."/>
            <person name="Iizumi T."/>
            <person name="Perez-Perez G.I."/>
            <person name="Goldstein E.J."/>
            <person name="Blaser M.J."/>
        </authorList>
    </citation>
    <scope>NUCLEOTIDE SEQUENCE [LARGE SCALE GENOMIC DNA]</scope>
    <source>
        <strain evidence="4 5">NYU-BL-A3</strain>
    </source>
</reference>
<feature type="compositionally biased region" description="Basic and acidic residues" evidence="1">
    <location>
        <begin position="591"/>
        <end position="603"/>
    </location>
</feature>
<feature type="chain" id="PRO_5013115336" description="Peptidase C51 domain-containing protein" evidence="2">
    <location>
        <begin position="29"/>
        <end position="684"/>
    </location>
</feature>
<dbReference type="PANTHER" id="PTHR12661">
    <property type="entry name" value="PETER PAN-RELATED"/>
    <property type="match status" value="1"/>
</dbReference>
<evidence type="ECO:0000259" key="3">
    <source>
        <dbReference type="PROSITE" id="PS50911"/>
    </source>
</evidence>
<feature type="region of interest" description="Disordered" evidence="1">
    <location>
        <begin position="491"/>
        <end position="684"/>
    </location>
</feature>
<evidence type="ECO:0000313" key="5">
    <source>
        <dbReference type="Proteomes" id="UP000186341"/>
    </source>
</evidence>
<dbReference type="GeneID" id="82203769"/>